<sequence>MTDGFGLVVRFTCKDQTSAEAFDRLVAETAEKIRAHEPGMLVYAVHQVEGRPLQRIFYELYADRTAFESHEAQPHVQRFLAEREQYLSAIEVDFLTPQVAKGLPGGGSDNQ</sequence>
<evidence type="ECO:0000313" key="3">
    <source>
        <dbReference type="Proteomes" id="UP000006640"/>
    </source>
</evidence>
<dbReference type="InterPro" id="IPR011008">
    <property type="entry name" value="Dimeric_a/b-barrel"/>
</dbReference>
<dbReference type="GO" id="GO:0004497">
    <property type="term" value="F:monooxygenase activity"/>
    <property type="evidence" value="ECO:0007669"/>
    <property type="project" value="UniProtKB-KW"/>
</dbReference>
<evidence type="ECO:0000313" key="2">
    <source>
        <dbReference type="EMBL" id="ADG88243.1"/>
    </source>
</evidence>
<organism evidence="2 3">
    <name type="scientific">Thermobispora bispora (strain ATCC 19993 / DSM 43833 / CBS 139.67 / JCM 10125 / KCTC 9307 / NBRC 14880 / R51)</name>
    <dbReference type="NCBI Taxonomy" id="469371"/>
    <lineage>
        <taxon>Bacteria</taxon>
        <taxon>Bacillati</taxon>
        <taxon>Actinomycetota</taxon>
        <taxon>Actinomycetes</taxon>
        <taxon>Streptosporangiales</taxon>
        <taxon>Streptosporangiaceae</taxon>
        <taxon>Thermobispora</taxon>
    </lineage>
</organism>
<dbReference type="PROSITE" id="PS51725">
    <property type="entry name" value="ABM"/>
    <property type="match status" value="1"/>
</dbReference>
<feature type="domain" description="ABM" evidence="1">
    <location>
        <begin position="5"/>
        <end position="99"/>
    </location>
</feature>
<dbReference type="Pfam" id="PF03992">
    <property type="entry name" value="ABM"/>
    <property type="match status" value="1"/>
</dbReference>
<dbReference type="RefSeq" id="WP_013131776.1">
    <property type="nucleotide sequence ID" value="NC_014165.1"/>
</dbReference>
<dbReference type="KEGG" id="tbi:Tbis_1527"/>
<dbReference type="HOGENOM" id="CLU_131496_3_1_11"/>
<evidence type="ECO:0000259" key="1">
    <source>
        <dbReference type="PROSITE" id="PS51725"/>
    </source>
</evidence>
<dbReference type="eggNOG" id="COG1359">
    <property type="taxonomic scope" value="Bacteria"/>
</dbReference>
<dbReference type="Proteomes" id="UP000006640">
    <property type="component" value="Chromosome"/>
</dbReference>
<gene>
    <name evidence="2" type="ordered locus">Tbis_1527</name>
</gene>
<dbReference type="Gene3D" id="3.30.70.100">
    <property type="match status" value="1"/>
</dbReference>
<dbReference type="SUPFAM" id="SSF54909">
    <property type="entry name" value="Dimeric alpha+beta barrel"/>
    <property type="match status" value="1"/>
</dbReference>
<proteinExistence type="predicted"/>
<accession>D6YAM6</accession>
<dbReference type="EMBL" id="CP001874">
    <property type="protein sequence ID" value="ADG88243.1"/>
    <property type="molecule type" value="Genomic_DNA"/>
</dbReference>
<keyword evidence="2" id="KW-0560">Oxidoreductase</keyword>
<keyword evidence="3" id="KW-1185">Reference proteome</keyword>
<dbReference type="AlphaFoldDB" id="D6YAM6"/>
<name>D6YAM6_THEBD</name>
<reference evidence="2 3" key="1">
    <citation type="submission" date="2010-01" db="EMBL/GenBank/DDBJ databases">
        <title>The complete genome of Thermobispora bispora DSM 43833.</title>
        <authorList>
            <consortium name="US DOE Joint Genome Institute (JGI-PGF)"/>
            <person name="Lucas S."/>
            <person name="Copeland A."/>
            <person name="Lapidus A."/>
            <person name="Glavina del Rio T."/>
            <person name="Dalin E."/>
            <person name="Tice H."/>
            <person name="Bruce D."/>
            <person name="Goodwin L."/>
            <person name="Pitluck S."/>
            <person name="Kyrpides N."/>
            <person name="Mavromatis K."/>
            <person name="Ivanova N."/>
            <person name="Mikhailova N."/>
            <person name="Chertkov O."/>
            <person name="Brettin T."/>
            <person name="Detter J.C."/>
            <person name="Han C."/>
            <person name="Larimer F."/>
            <person name="Land M."/>
            <person name="Hauser L."/>
            <person name="Markowitz V."/>
            <person name="Cheng J.-F."/>
            <person name="Hugenholtz P."/>
            <person name="Woyke T."/>
            <person name="Wu D."/>
            <person name="Jando M."/>
            <person name="Schneider S."/>
            <person name="Klenk H.-P."/>
            <person name="Eisen J.A."/>
        </authorList>
    </citation>
    <scope>NUCLEOTIDE SEQUENCE [LARGE SCALE GENOMIC DNA]</scope>
    <source>
        <strain evidence="3">ATCC 19993 / DSM 43833 / CBS 139.67 / JCM 10125 / KCTC 9307 / NBRC 14880 / R51</strain>
    </source>
</reference>
<keyword evidence="2" id="KW-0503">Monooxygenase</keyword>
<dbReference type="InterPro" id="IPR007138">
    <property type="entry name" value="ABM_dom"/>
</dbReference>
<dbReference type="OrthoDB" id="3695636at2"/>
<protein>
    <submittedName>
        <fullName evidence="2">Antibiotic biosynthesis monooxygenase</fullName>
    </submittedName>
</protein>
<dbReference type="STRING" id="469371.Tbis_1527"/>